<name>A0A178K244_9GAMM</name>
<dbReference type="InterPro" id="IPR050706">
    <property type="entry name" value="Cyclic-di-GMP_PDE-like"/>
</dbReference>
<dbReference type="PANTHER" id="PTHR33121:SF56">
    <property type="entry name" value="SIGNALLING PROTEIN WITH EAL AND C2 DOMAINS"/>
    <property type="match status" value="1"/>
</dbReference>
<organism evidence="2 3">
    <name type="scientific">Photobacterium jeanii</name>
    <dbReference type="NCBI Taxonomy" id="858640"/>
    <lineage>
        <taxon>Bacteria</taxon>
        <taxon>Pseudomonadati</taxon>
        <taxon>Pseudomonadota</taxon>
        <taxon>Gammaproteobacteria</taxon>
        <taxon>Vibrionales</taxon>
        <taxon>Vibrionaceae</taxon>
        <taxon>Photobacterium</taxon>
    </lineage>
</organism>
<comment type="caution">
    <text evidence="2">The sequence shown here is derived from an EMBL/GenBank/DDBJ whole genome shotgun (WGS) entry which is preliminary data.</text>
</comment>
<sequence>MRHLKMLFKLVYYSLLSLNFRPFRLKMALSNVEFKPYYQPIMCTKTGCVLGYEVLARWISNNDVILPDRFIHYIEKYGLLDALTSSLLEQAYEELGALSKQQWLSVNISPSMLESDFIYQYFKSKKFKYAERIKLEITERIPISDFTVINEQITALSKEGFEFSIDDFGEGYCDISYISKLNVNTIKLDKSLVLDICLNVKKQRILKAILALSKQLNLQVIGEGVEDKETAMLLTNIGVSMQQGFFYGKPSHNLLITENMNYQRC</sequence>
<dbReference type="CDD" id="cd01948">
    <property type="entry name" value="EAL"/>
    <property type="match status" value="1"/>
</dbReference>
<dbReference type="AlphaFoldDB" id="A0A178K244"/>
<dbReference type="InterPro" id="IPR035919">
    <property type="entry name" value="EAL_sf"/>
</dbReference>
<proteinExistence type="predicted"/>
<dbReference type="EMBL" id="LVHF01000033">
    <property type="protein sequence ID" value="OAN11176.1"/>
    <property type="molecule type" value="Genomic_DNA"/>
</dbReference>
<gene>
    <name evidence="2" type="ORF">A3K86_19640</name>
</gene>
<dbReference type="PROSITE" id="PS50883">
    <property type="entry name" value="EAL"/>
    <property type="match status" value="1"/>
</dbReference>
<dbReference type="PANTHER" id="PTHR33121">
    <property type="entry name" value="CYCLIC DI-GMP PHOSPHODIESTERASE PDEF"/>
    <property type="match status" value="1"/>
</dbReference>
<dbReference type="Pfam" id="PF00563">
    <property type="entry name" value="EAL"/>
    <property type="match status" value="1"/>
</dbReference>
<dbReference type="InterPro" id="IPR001633">
    <property type="entry name" value="EAL_dom"/>
</dbReference>
<evidence type="ECO:0000313" key="2">
    <source>
        <dbReference type="EMBL" id="OAN11176.1"/>
    </source>
</evidence>
<dbReference type="GO" id="GO:0071111">
    <property type="term" value="F:cyclic-guanylate-specific phosphodiesterase activity"/>
    <property type="evidence" value="ECO:0007669"/>
    <property type="project" value="InterPro"/>
</dbReference>
<dbReference type="Gene3D" id="3.20.20.450">
    <property type="entry name" value="EAL domain"/>
    <property type="match status" value="1"/>
</dbReference>
<keyword evidence="3" id="KW-1185">Reference proteome</keyword>
<protein>
    <recommendedName>
        <fullName evidence="1">EAL domain-containing protein</fullName>
    </recommendedName>
</protein>
<feature type="domain" description="EAL" evidence="1">
    <location>
        <begin position="18"/>
        <end position="264"/>
    </location>
</feature>
<reference evidence="2 3" key="1">
    <citation type="submission" date="2016-03" db="EMBL/GenBank/DDBJ databases">
        <title>Photobacterium proteolyticum sp. nov. a protease producing bacterium isolated from ocean sediments of Laizhou Bay.</title>
        <authorList>
            <person name="Li Y."/>
        </authorList>
    </citation>
    <scope>NUCLEOTIDE SEQUENCE [LARGE SCALE GENOMIC DNA]</scope>
    <source>
        <strain evidence="2 3">R-40508</strain>
    </source>
</reference>
<dbReference type="SMART" id="SM00052">
    <property type="entry name" value="EAL"/>
    <property type="match status" value="1"/>
</dbReference>
<dbReference type="OrthoDB" id="9812358at2"/>
<dbReference type="Proteomes" id="UP000078503">
    <property type="component" value="Unassembled WGS sequence"/>
</dbReference>
<evidence type="ECO:0000259" key="1">
    <source>
        <dbReference type="PROSITE" id="PS50883"/>
    </source>
</evidence>
<accession>A0A178K244</accession>
<dbReference type="SUPFAM" id="SSF141868">
    <property type="entry name" value="EAL domain-like"/>
    <property type="match status" value="1"/>
</dbReference>
<dbReference type="STRING" id="858640.A3K86_19640"/>
<dbReference type="RefSeq" id="WP_068335415.1">
    <property type="nucleotide sequence ID" value="NZ_LVHF01000033.1"/>
</dbReference>
<evidence type="ECO:0000313" key="3">
    <source>
        <dbReference type="Proteomes" id="UP000078503"/>
    </source>
</evidence>